<sequence>MRAIKIPEKTVTRLSIYLRCVEELEGEGTASVSSKQLADRFGLNSAQVRKDLAYFGQFGIRGLGYYITPLRHSLEEILGLKRAWEVALVGLGNLGSALIAYRGFQEKGFKISVVFDRDPGKVGRRIDGIPVMDTGTIVSVVRKRKIKIGILAVPAAGAQAVLDALVKGGVIAVLNFAPAQLTAPDSVKVQNVDLSALLKTLSYHIARAEQPKPRTP</sequence>
<dbReference type="Proteomes" id="UP000334340">
    <property type="component" value="Unassembled WGS sequence"/>
</dbReference>
<keyword evidence="5 7" id="KW-0238">DNA-binding</keyword>
<name>A0A564ZH98_9BACT</name>
<comment type="function">
    <text evidence="7">Modulates transcription in response to changes in cellular NADH/NAD(+) redox state.</text>
</comment>
<keyword evidence="6 7" id="KW-0804">Transcription</keyword>
<evidence type="ECO:0000313" key="9">
    <source>
        <dbReference type="EMBL" id="VUZ84032.1"/>
    </source>
</evidence>
<dbReference type="InterPro" id="IPR058236">
    <property type="entry name" value="Rex_actinobacterial-type"/>
</dbReference>
<dbReference type="InterPro" id="IPR036291">
    <property type="entry name" value="NAD(P)-bd_dom_sf"/>
</dbReference>
<dbReference type="GO" id="GO:0003677">
    <property type="term" value="F:DNA binding"/>
    <property type="evidence" value="ECO:0007669"/>
    <property type="project" value="UniProtKB-UniRule"/>
</dbReference>
<dbReference type="InterPro" id="IPR036388">
    <property type="entry name" value="WH-like_DNA-bd_sf"/>
</dbReference>
<feature type="DNA-binding region" description="H-T-H motif" evidence="7">
    <location>
        <begin position="16"/>
        <end position="55"/>
    </location>
</feature>
<dbReference type="NCBIfam" id="NF003995">
    <property type="entry name" value="PRK05472.2-4"/>
    <property type="match status" value="1"/>
</dbReference>
<proteinExistence type="inferred from homology"/>
<accession>A0A564ZH98</accession>
<feature type="domain" description="CoA-binding" evidence="8">
    <location>
        <begin position="80"/>
        <end position="180"/>
    </location>
</feature>
<dbReference type="InterPro" id="IPR003781">
    <property type="entry name" value="CoA-bd"/>
</dbReference>
<dbReference type="HAMAP" id="MF_01131">
    <property type="entry name" value="Rex"/>
    <property type="match status" value="1"/>
</dbReference>
<dbReference type="InterPro" id="IPR022876">
    <property type="entry name" value="Tscrpt_rep_Rex"/>
</dbReference>
<dbReference type="NCBIfam" id="NF003996">
    <property type="entry name" value="PRK05472.2-5"/>
    <property type="match status" value="1"/>
</dbReference>
<evidence type="ECO:0000256" key="4">
    <source>
        <dbReference type="ARBA" id="ARBA00023027"/>
    </source>
</evidence>
<gene>
    <name evidence="7" type="primary">rex</name>
    <name evidence="9" type="ORF">MELA_00396</name>
</gene>
<feature type="binding site" evidence="7">
    <location>
        <begin position="90"/>
        <end position="95"/>
    </location>
    <ligand>
        <name>NAD(+)</name>
        <dbReference type="ChEBI" id="CHEBI:57540"/>
    </ligand>
</feature>
<evidence type="ECO:0000256" key="3">
    <source>
        <dbReference type="ARBA" id="ARBA00023015"/>
    </source>
</evidence>
<dbReference type="NCBIfam" id="NF003994">
    <property type="entry name" value="PRK05472.2-3"/>
    <property type="match status" value="1"/>
</dbReference>
<dbReference type="NCBIfam" id="NF003993">
    <property type="entry name" value="PRK05472.2-2"/>
    <property type="match status" value="1"/>
</dbReference>
<evidence type="ECO:0000256" key="7">
    <source>
        <dbReference type="HAMAP-Rule" id="MF_01131"/>
    </source>
</evidence>
<keyword evidence="2 7" id="KW-0678">Repressor</keyword>
<keyword evidence="3 7" id="KW-0805">Transcription regulation</keyword>
<dbReference type="PANTHER" id="PTHR35786">
    <property type="entry name" value="REDOX-SENSING TRANSCRIPTIONAL REPRESSOR REX"/>
    <property type="match status" value="1"/>
</dbReference>
<keyword evidence="4 7" id="KW-0520">NAD</keyword>
<keyword evidence="10" id="KW-1185">Reference proteome</keyword>
<dbReference type="AlphaFoldDB" id="A0A564ZH98"/>
<evidence type="ECO:0000259" key="8">
    <source>
        <dbReference type="SMART" id="SM00881"/>
    </source>
</evidence>
<evidence type="ECO:0000256" key="2">
    <source>
        <dbReference type="ARBA" id="ARBA00022491"/>
    </source>
</evidence>
<dbReference type="GO" id="GO:0003700">
    <property type="term" value="F:DNA-binding transcription factor activity"/>
    <property type="evidence" value="ECO:0007669"/>
    <property type="project" value="UniProtKB-UniRule"/>
</dbReference>
<dbReference type="Gene3D" id="1.10.10.10">
    <property type="entry name" value="Winged helix-like DNA-binding domain superfamily/Winged helix DNA-binding domain"/>
    <property type="match status" value="1"/>
</dbReference>
<reference evidence="9 10" key="1">
    <citation type="submission" date="2019-07" db="EMBL/GenBank/DDBJ databases">
        <authorList>
            <person name="Cremers G."/>
        </authorList>
    </citation>
    <scope>NUCLEOTIDE SEQUENCE [LARGE SCALE GENOMIC DNA]</scope>
</reference>
<dbReference type="SMART" id="SM00881">
    <property type="entry name" value="CoA_binding"/>
    <property type="match status" value="1"/>
</dbReference>
<dbReference type="EMBL" id="CABIKM010000005">
    <property type="protein sequence ID" value="VUZ84032.1"/>
    <property type="molecule type" value="Genomic_DNA"/>
</dbReference>
<comment type="subcellular location">
    <subcellularLocation>
        <location evidence="7">Cytoplasm</location>
    </subcellularLocation>
</comment>
<dbReference type="Gene3D" id="3.40.50.720">
    <property type="entry name" value="NAD(P)-binding Rossmann-like Domain"/>
    <property type="match status" value="1"/>
</dbReference>
<evidence type="ECO:0000313" key="10">
    <source>
        <dbReference type="Proteomes" id="UP000334340"/>
    </source>
</evidence>
<dbReference type="InterPro" id="IPR009718">
    <property type="entry name" value="Rex_DNA-bd_C_dom"/>
</dbReference>
<dbReference type="SUPFAM" id="SSF51735">
    <property type="entry name" value="NAD(P)-binding Rossmann-fold domains"/>
    <property type="match status" value="1"/>
</dbReference>
<dbReference type="NCBIfam" id="NF003989">
    <property type="entry name" value="PRK05472.1-3"/>
    <property type="match status" value="1"/>
</dbReference>
<protein>
    <recommendedName>
        <fullName evidence="7">Redox-sensing transcriptional repressor Rex</fullName>
    </recommendedName>
</protein>
<organism evidence="9 10">
    <name type="scientific">Candidatus Methylomirabilis lanthanidiphila</name>
    <dbReference type="NCBI Taxonomy" id="2211376"/>
    <lineage>
        <taxon>Bacteria</taxon>
        <taxon>Candidatus Methylomirabilota</taxon>
        <taxon>Candidatus Methylomirabilia</taxon>
        <taxon>Candidatus Methylomirabilales</taxon>
        <taxon>Candidatus Methylomirabilaceae</taxon>
        <taxon>Candidatus Methylomirabilis</taxon>
    </lineage>
</organism>
<keyword evidence="1 7" id="KW-0963">Cytoplasm</keyword>
<dbReference type="Pfam" id="PF02629">
    <property type="entry name" value="CoA_binding"/>
    <property type="match status" value="1"/>
</dbReference>
<dbReference type="PANTHER" id="PTHR35786:SF1">
    <property type="entry name" value="REDOX-SENSING TRANSCRIPTIONAL REPRESSOR REX 1"/>
    <property type="match status" value="1"/>
</dbReference>
<evidence type="ECO:0000256" key="6">
    <source>
        <dbReference type="ARBA" id="ARBA00023163"/>
    </source>
</evidence>
<dbReference type="Pfam" id="PF06971">
    <property type="entry name" value="Put_DNA-bind_N"/>
    <property type="match status" value="1"/>
</dbReference>
<dbReference type="GO" id="GO:0005737">
    <property type="term" value="C:cytoplasm"/>
    <property type="evidence" value="ECO:0007669"/>
    <property type="project" value="UniProtKB-SubCell"/>
</dbReference>
<dbReference type="NCBIfam" id="NF003992">
    <property type="entry name" value="PRK05472.2-1"/>
    <property type="match status" value="1"/>
</dbReference>
<comment type="similarity">
    <text evidence="7">Belongs to the transcriptional regulatory Rex family.</text>
</comment>
<dbReference type="GO" id="GO:0051775">
    <property type="term" value="P:response to redox state"/>
    <property type="evidence" value="ECO:0007669"/>
    <property type="project" value="InterPro"/>
</dbReference>
<evidence type="ECO:0000256" key="5">
    <source>
        <dbReference type="ARBA" id="ARBA00023125"/>
    </source>
</evidence>
<dbReference type="GO" id="GO:0045892">
    <property type="term" value="P:negative regulation of DNA-templated transcription"/>
    <property type="evidence" value="ECO:0007669"/>
    <property type="project" value="InterPro"/>
</dbReference>
<evidence type="ECO:0000256" key="1">
    <source>
        <dbReference type="ARBA" id="ARBA00022490"/>
    </source>
</evidence>
<comment type="subunit">
    <text evidence="7">Homodimer.</text>
</comment>
<dbReference type="InterPro" id="IPR036390">
    <property type="entry name" value="WH_DNA-bd_sf"/>
</dbReference>
<dbReference type="SUPFAM" id="SSF46785">
    <property type="entry name" value="Winged helix' DNA-binding domain"/>
    <property type="match status" value="1"/>
</dbReference>